<dbReference type="InterPro" id="IPR020449">
    <property type="entry name" value="Tscrpt_reg_AraC-type_HTH"/>
</dbReference>
<dbReference type="AlphaFoldDB" id="A0A920CYL3"/>
<dbReference type="GO" id="GO:0043565">
    <property type="term" value="F:sequence-specific DNA binding"/>
    <property type="evidence" value="ECO:0007669"/>
    <property type="project" value="InterPro"/>
</dbReference>
<dbReference type="Gene3D" id="1.10.10.60">
    <property type="entry name" value="Homeodomain-like"/>
    <property type="match status" value="1"/>
</dbReference>
<dbReference type="SUPFAM" id="SSF51215">
    <property type="entry name" value="Regulatory protein AraC"/>
    <property type="match status" value="1"/>
</dbReference>
<dbReference type="PROSITE" id="PS01124">
    <property type="entry name" value="HTH_ARAC_FAMILY_2"/>
    <property type="match status" value="1"/>
</dbReference>
<evidence type="ECO:0000256" key="2">
    <source>
        <dbReference type="ARBA" id="ARBA00023125"/>
    </source>
</evidence>
<accession>A0A920CYL3</accession>
<proteinExistence type="predicted"/>
<dbReference type="Proteomes" id="UP000683139">
    <property type="component" value="Unassembled WGS sequence"/>
</dbReference>
<reference evidence="5" key="1">
    <citation type="submission" date="2021-03" db="EMBL/GenBank/DDBJ databases">
        <title>Antimicrobial resistance genes in bacteria isolated from Japanese honey, and their potential for conferring macrolide and lincosamide resistance in the American foulbrood pathogen Paenibacillus larvae.</title>
        <authorList>
            <person name="Okamoto M."/>
            <person name="Kumagai M."/>
            <person name="Kanamori H."/>
            <person name="Takamatsu D."/>
        </authorList>
    </citation>
    <scope>NUCLEOTIDE SEQUENCE</scope>
    <source>
        <strain evidence="5">J40TS1</strain>
    </source>
</reference>
<evidence type="ECO:0000313" key="5">
    <source>
        <dbReference type="EMBL" id="GIP17991.1"/>
    </source>
</evidence>
<evidence type="ECO:0000313" key="6">
    <source>
        <dbReference type="Proteomes" id="UP000683139"/>
    </source>
</evidence>
<dbReference type="SMART" id="SM00342">
    <property type="entry name" value="HTH_ARAC"/>
    <property type="match status" value="1"/>
</dbReference>
<dbReference type="PANTHER" id="PTHR43280">
    <property type="entry name" value="ARAC-FAMILY TRANSCRIPTIONAL REGULATOR"/>
    <property type="match status" value="1"/>
</dbReference>
<keyword evidence="2" id="KW-0238">DNA-binding</keyword>
<dbReference type="PANTHER" id="PTHR43280:SF10">
    <property type="entry name" value="REGULATORY PROTEIN POCR"/>
    <property type="match status" value="1"/>
</dbReference>
<dbReference type="GO" id="GO:0003700">
    <property type="term" value="F:DNA-binding transcription factor activity"/>
    <property type="evidence" value="ECO:0007669"/>
    <property type="project" value="InterPro"/>
</dbReference>
<dbReference type="InterPro" id="IPR009057">
    <property type="entry name" value="Homeodomain-like_sf"/>
</dbReference>
<evidence type="ECO:0000256" key="1">
    <source>
        <dbReference type="ARBA" id="ARBA00023015"/>
    </source>
</evidence>
<gene>
    <name evidence="5" type="ORF">J40TS1_36330</name>
</gene>
<keyword evidence="3" id="KW-0804">Transcription</keyword>
<comment type="caution">
    <text evidence="5">The sequence shown here is derived from an EMBL/GenBank/DDBJ whole genome shotgun (WGS) entry which is preliminary data.</text>
</comment>
<dbReference type="InterPro" id="IPR018062">
    <property type="entry name" value="HTH_AraC-typ_CS"/>
</dbReference>
<organism evidence="5 6">
    <name type="scientific">Paenibacillus montaniterrae</name>
    <dbReference type="NCBI Taxonomy" id="429341"/>
    <lineage>
        <taxon>Bacteria</taxon>
        <taxon>Bacillati</taxon>
        <taxon>Bacillota</taxon>
        <taxon>Bacilli</taxon>
        <taxon>Bacillales</taxon>
        <taxon>Paenibacillaceae</taxon>
        <taxon>Paenibacillus</taxon>
    </lineage>
</organism>
<protein>
    <submittedName>
        <fullName evidence="5">AraC family transcriptional regulator</fullName>
    </submittedName>
</protein>
<dbReference type="PRINTS" id="PR00032">
    <property type="entry name" value="HTHARAC"/>
</dbReference>
<dbReference type="Pfam" id="PF12833">
    <property type="entry name" value="HTH_18"/>
    <property type="match status" value="1"/>
</dbReference>
<name>A0A920CYL3_9BACL</name>
<dbReference type="SUPFAM" id="SSF46689">
    <property type="entry name" value="Homeodomain-like"/>
    <property type="match status" value="1"/>
</dbReference>
<dbReference type="InterPro" id="IPR018060">
    <property type="entry name" value="HTH_AraC"/>
</dbReference>
<keyword evidence="1" id="KW-0805">Transcription regulation</keyword>
<dbReference type="PROSITE" id="PS00041">
    <property type="entry name" value="HTH_ARAC_FAMILY_1"/>
    <property type="match status" value="1"/>
</dbReference>
<dbReference type="EMBL" id="BOSE01000007">
    <property type="protein sequence ID" value="GIP17991.1"/>
    <property type="molecule type" value="Genomic_DNA"/>
</dbReference>
<keyword evidence="6" id="KW-1185">Reference proteome</keyword>
<evidence type="ECO:0000259" key="4">
    <source>
        <dbReference type="PROSITE" id="PS01124"/>
    </source>
</evidence>
<dbReference type="InterPro" id="IPR037923">
    <property type="entry name" value="HTH-like"/>
</dbReference>
<sequence length="253" mass="29843">MTHIHYVESDRRHDSSFIIDVPIGYHWLLVITKTPARFWVNGKLKEYPAHSAVLYRPHQKVYYSACTNQFVNDWIRFETNEPYITESPLALGVPFSLNDPDYIDKLFKLLVIEHNYEQLYKASSISSLLRILFNKLLESHFHDNITSKHYKLLRLRNAIQSNPGEQWTVEKMAKQVMISPGYLQNLYKKTFGVSCMEEVINSRIKLAKEYLSHSSQSIAEIAEQCGYQNVEHFCRQFKKVTQKTPRQYQKLEY</sequence>
<evidence type="ECO:0000256" key="3">
    <source>
        <dbReference type="ARBA" id="ARBA00023163"/>
    </source>
</evidence>
<dbReference type="RefSeq" id="WP_213517881.1">
    <property type="nucleotide sequence ID" value="NZ_BOSE01000007.1"/>
</dbReference>
<feature type="domain" description="HTH araC/xylS-type" evidence="4">
    <location>
        <begin position="153"/>
        <end position="251"/>
    </location>
</feature>